<dbReference type="OrthoDB" id="5573482at2"/>
<reference evidence="1 2" key="1">
    <citation type="submission" date="2019-07" db="EMBL/GenBank/DDBJ databases">
        <title>Tepidimonas thermarum AA-1 draft genome.</title>
        <authorList>
            <person name="Da Costa M.S."/>
            <person name="Froufe H.J.C."/>
            <person name="Egas C."/>
            <person name="Albuquerque L."/>
        </authorList>
    </citation>
    <scope>NUCLEOTIDE SEQUENCE [LARGE SCALE GENOMIC DNA]</scope>
    <source>
        <strain evidence="1 2">AA-1</strain>
    </source>
</reference>
<gene>
    <name evidence="1" type="ORF">Tther_02567</name>
</gene>
<sequence length="63" mass="7120">MNDQVEVWMVLEPAQALALAQFVKRVRWTEVRQNAVGDDEADLMMDAMRELAKALAEAGYAPR</sequence>
<evidence type="ECO:0000313" key="1">
    <source>
        <dbReference type="EMBL" id="TSE26664.1"/>
    </source>
</evidence>
<comment type="caution">
    <text evidence="1">The sequence shown here is derived from an EMBL/GenBank/DDBJ whole genome shotgun (WGS) entry which is preliminary data.</text>
</comment>
<keyword evidence="2" id="KW-1185">Reference proteome</keyword>
<dbReference type="InterPro" id="IPR056123">
    <property type="entry name" value="DUF7706"/>
</dbReference>
<proteinExistence type="predicted"/>
<protein>
    <submittedName>
        <fullName evidence="1">Uncharacterized protein</fullName>
    </submittedName>
</protein>
<dbReference type="AlphaFoldDB" id="A0A554WT04"/>
<accession>A0A554WT04</accession>
<organism evidence="1 2">
    <name type="scientific">Tepidimonas thermarum</name>
    <dbReference type="NCBI Taxonomy" id="335431"/>
    <lineage>
        <taxon>Bacteria</taxon>
        <taxon>Pseudomonadati</taxon>
        <taxon>Pseudomonadota</taxon>
        <taxon>Betaproteobacteria</taxon>
        <taxon>Burkholderiales</taxon>
        <taxon>Tepidimonas</taxon>
    </lineage>
</organism>
<dbReference type="Proteomes" id="UP000318542">
    <property type="component" value="Unassembled WGS sequence"/>
</dbReference>
<evidence type="ECO:0000313" key="2">
    <source>
        <dbReference type="Proteomes" id="UP000318542"/>
    </source>
</evidence>
<dbReference type="Pfam" id="PF24806">
    <property type="entry name" value="DUF7706"/>
    <property type="match status" value="1"/>
</dbReference>
<dbReference type="EMBL" id="VJOL01000098">
    <property type="protein sequence ID" value="TSE26664.1"/>
    <property type="molecule type" value="Genomic_DNA"/>
</dbReference>
<name>A0A554WT04_9BURK</name>